<reference evidence="1" key="2">
    <citation type="submission" date="2025-09" db="UniProtKB">
        <authorList>
            <consortium name="Ensembl"/>
        </authorList>
    </citation>
    <scope>IDENTIFICATION</scope>
</reference>
<proteinExistence type="predicted"/>
<dbReference type="AlphaFoldDB" id="A0A8C5CAN5"/>
<protein>
    <recommendedName>
        <fullName evidence="3">Reverse transcriptase domain-containing protein</fullName>
    </recommendedName>
</protein>
<reference evidence="1" key="1">
    <citation type="submission" date="2025-08" db="UniProtKB">
        <authorList>
            <consortium name="Ensembl"/>
        </authorList>
    </citation>
    <scope>IDENTIFICATION</scope>
</reference>
<sequence length="152" mass="17517">MLYFLRKLNFCFLGTKWKIFDLLITKEEILWVIQHLLTGKLPGLDGFTAEFYKAYPEELAQFLLVMYNEGLAKGRLAPSLSEALISLLKSSKDTLDCKDYRPITLISCDSKILSKILANGLDRVITSLIQADQVGFIRSRSFSHRFWLFQPF</sequence>
<keyword evidence="2" id="KW-1185">Reference proteome</keyword>
<name>A0A8C5CAN5_GADMO</name>
<dbReference type="OMA" id="YHKTKER"/>
<dbReference type="Ensembl" id="ENSGMOT00000066881.1">
    <property type="protein sequence ID" value="ENSGMOP00000059711.1"/>
    <property type="gene ID" value="ENSGMOG00000032427.1"/>
</dbReference>
<accession>A0A8C5CAN5</accession>
<evidence type="ECO:0000313" key="2">
    <source>
        <dbReference type="Proteomes" id="UP000694546"/>
    </source>
</evidence>
<dbReference type="GeneTree" id="ENSGT00940000163630"/>
<evidence type="ECO:0000313" key="1">
    <source>
        <dbReference type="Ensembl" id="ENSGMOP00000059711.1"/>
    </source>
</evidence>
<dbReference type="PANTHER" id="PTHR19446">
    <property type="entry name" value="REVERSE TRANSCRIPTASES"/>
    <property type="match status" value="1"/>
</dbReference>
<evidence type="ECO:0008006" key="3">
    <source>
        <dbReference type="Google" id="ProtNLM"/>
    </source>
</evidence>
<dbReference type="Proteomes" id="UP000694546">
    <property type="component" value="Chromosome 3"/>
</dbReference>
<organism evidence="1 2">
    <name type="scientific">Gadus morhua</name>
    <name type="common">Atlantic cod</name>
    <dbReference type="NCBI Taxonomy" id="8049"/>
    <lineage>
        <taxon>Eukaryota</taxon>
        <taxon>Metazoa</taxon>
        <taxon>Chordata</taxon>
        <taxon>Craniata</taxon>
        <taxon>Vertebrata</taxon>
        <taxon>Euteleostomi</taxon>
        <taxon>Actinopterygii</taxon>
        <taxon>Neopterygii</taxon>
        <taxon>Teleostei</taxon>
        <taxon>Neoteleostei</taxon>
        <taxon>Acanthomorphata</taxon>
        <taxon>Zeiogadaria</taxon>
        <taxon>Gadariae</taxon>
        <taxon>Gadiformes</taxon>
        <taxon>Gadoidei</taxon>
        <taxon>Gadidae</taxon>
        <taxon>Gadus</taxon>
    </lineage>
</organism>